<dbReference type="PANTHER" id="PTHR14226:SF78">
    <property type="entry name" value="SLR0060 PROTEIN"/>
    <property type="match status" value="1"/>
</dbReference>
<feature type="active site" description="Proton acceptor" evidence="4">
    <location>
        <position position="219"/>
    </location>
</feature>
<evidence type="ECO:0000313" key="9">
    <source>
        <dbReference type="Proteomes" id="UP000315003"/>
    </source>
</evidence>
<dbReference type="AlphaFoldDB" id="A0A517SRD7"/>
<gene>
    <name evidence="8" type="ORF">SV7mr_11840</name>
</gene>
<evidence type="ECO:0000256" key="1">
    <source>
        <dbReference type="ARBA" id="ARBA00022801"/>
    </source>
</evidence>
<feature type="short sequence motif" description="DGA/G" evidence="4">
    <location>
        <begin position="219"/>
        <end position="221"/>
    </location>
</feature>
<evidence type="ECO:0000313" key="8">
    <source>
        <dbReference type="EMBL" id="QDT58691.1"/>
    </source>
</evidence>
<dbReference type="PANTHER" id="PTHR14226">
    <property type="entry name" value="NEUROPATHY TARGET ESTERASE/SWISS CHEESE D.MELANOGASTER"/>
    <property type="match status" value="1"/>
</dbReference>
<keyword evidence="6" id="KW-0472">Membrane</keyword>
<name>A0A517SRD7_9BACT</name>
<keyword evidence="6" id="KW-0812">Transmembrane</keyword>
<evidence type="ECO:0000256" key="3">
    <source>
        <dbReference type="ARBA" id="ARBA00023098"/>
    </source>
</evidence>
<feature type="domain" description="PNPLA" evidence="7">
    <location>
        <begin position="7"/>
        <end position="232"/>
    </location>
</feature>
<dbReference type="InterPro" id="IPR016035">
    <property type="entry name" value="Acyl_Trfase/lysoPLipase"/>
</dbReference>
<organism evidence="8 9">
    <name type="scientific">Stieleria bergensis</name>
    <dbReference type="NCBI Taxonomy" id="2528025"/>
    <lineage>
        <taxon>Bacteria</taxon>
        <taxon>Pseudomonadati</taxon>
        <taxon>Planctomycetota</taxon>
        <taxon>Planctomycetia</taxon>
        <taxon>Pirellulales</taxon>
        <taxon>Pirellulaceae</taxon>
        <taxon>Stieleria</taxon>
    </lineage>
</organism>
<evidence type="ECO:0000256" key="2">
    <source>
        <dbReference type="ARBA" id="ARBA00022963"/>
    </source>
</evidence>
<feature type="transmembrane region" description="Helical" evidence="6">
    <location>
        <begin position="429"/>
        <end position="448"/>
    </location>
</feature>
<keyword evidence="2 4" id="KW-0442">Lipid degradation</keyword>
<dbReference type="InterPro" id="IPR002641">
    <property type="entry name" value="PNPLA_dom"/>
</dbReference>
<dbReference type="RefSeq" id="WP_145269999.1">
    <property type="nucleotide sequence ID" value="NZ_CP036272.1"/>
</dbReference>
<feature type="active site" description="Nucleophile" evidence="4">
    <location>
        <position position="42"/>
    </location>
</feature>
<reference evidence="8 9" key="1">
    <citation type="submission" date="2019-02" db="EMBL/GenBank/DDBJ databases">
        <title>Deep-cultivation of Planctomycetes and their phenomic and genomic characterization uncovers novel biology.</title>
        <authorList>
            <person name="Wiegand S."/>
            <person name="Jogler M."/>
            <person name="Boedeker C."/>
            <person name="Pinto D."/>
            <person name="Vollmers J."/>
            <person name="Rivas-Marin E."/>
            <person name="Kohn T."/>
            <person name="Peeters S.H."/>
            <person name="Heuer A."/>
            <person name="Rast P."/>
            <person name="Oberbeckmann S."/>
            <person name="Bunk B."/>
            <person name="Jeske O."/>
            <person name="Meyerdierks A."/>
            <person name="Storesund J.E."/>
            <person name="Kallscheuer N."/>
            <person name="Luecker S."/>
            <person name="Lage O.M."/>
            <person name="Pohl T."/>
            <person name="Merkel B.J."/>
            <person name="Hornburger P."/>
            <person name="Mueller R.-W."/>
            <person name="Bruemmer F."/>
            <person name="Labrenz M."/>
            <person name="Spormann A.M."/>
            <person name="Op den Camp H."/>
            <person name="Overmann J."/>
            <person name="Amann R."/>
            <person name="Jetten M.S.M."/>
            <person name="Mascher T."/>
            <person name="Medema M.H."/>
            <person name="Devos D.P."/>
            <person name="Kaster A.-K."/>
            <person name="Ovreas L."/>
            <person name="Rohde M."/>
            <person name="Galperin M.Y."/>
            <person name="Jogler C."/>
        </authorList>
    </citation>
    <scope>NUCLEOTIDE SEQUENCE [LARGE SCALE GENOMIC DNA]</scope>
    <source>
        <strain evidence="8 9">SV_7m_r</strain>
    </source>
</reference>
<keyword evidence="1 4" id="KW-0378">Hydrolase</keyword>
<keyword evidence="9" id="KW-1185">Reference proteome</keyword>
<keyword evidence="6" id="KW-1133">Transmembrane helix</keyword>
<feature type="compositionally biased region" description="Polar residues" evidence="5">
    <location>
        <begin position="375"/>
        <end position="385"/>
    </location>
</feature>
<dbReference type="Gene3D" id="3.40.1090.10">
    <property type="entry name" value="Cytosolic phospholipase A2 catalytic domain"/>
    <property type="match status" value="2"/>
</dbReference>
<dbReference type="EMBL" id="CP036272">
    <property type="protein sequence ID" value="QDT58691.1"/>
    <property type="molecule type" value="Genomic_DNA"/>
</dbReference>
<dbReference type="OrthoDB" id="9813090at2"/>
<dbReference type="Proteomes" id="UP000315003">
    <property type="component" value="Chromosome"/>
</dbReference>
<dbReference type="GO" id="GO:0016787">
    <property type="term" value="F:hydrolase activity"/>
    <property type="evidence" value="ECO:0007669"/>
    <property type="project" value="UniProtKB-UniRule"/>
</dbReference>
<accession>A0A517SRD7</accession>
<dbReference type="InterPro" id="IPR050301">
    <property type="entry name" value="NTE"/>
</dbReference>
<evidence type="ECO:0000256" key="6">
    <source>
        <dbReference type="SAM" id="Phobius"/>
    </source>
</evidence>
<feature type="region of interest" description="Disordered" evidence="5">
    <location>
        <begin position="375"/>
        <end position="403"/>
    </location>
</feature>
<proteinExistence type="predicted"/>
<comment type="caution">
    <text evidence="4">Lacks conserved residue(s) required for the propagation of feature annotation.</text>
</comment>
<dbReference type="SUPFAM" id="SSF52151">
    <property type="entry name" value="FabD/lysophospholipase-like"/>
    <property type="match status" value="1"/>
</dbReference>
<sequence length="560" mass="62324">MTQFGLALSGGGFRASLYHLGVIRFLHDANLLQNISHITAVSGGSVTAAHLILNWDRYNGDPDSFDDAARELVQFVQKDVRNKIVRRFPLASGLNILRQSVRMGSKRSLTRAGMLESDYRRHLYGDVGMLDLPATPHVFLLSTNLNEGSLCAFHQGGMLMQRRRANGDLHFEQIDAGLTTVATAVAASSAFPGFFPPMELSAANLGARESDFRKLSLTDGGIYDNIGLRMFHYLRGKELRNQYHADELKRIFVSNAGATFKIRSEGRAGGLVVTALRSTDILLDRVNQLEDEAFRGFENAVFFPITQTVESEFAALNLPRSIQKQIAFIRTDMDHFSDLEVDLLVRHGYAVAKSICEEKLSDELATPVKQVTWSPLKQSRSTSPSLPKLPQSEPASRTASPMIQAGRELRGSSSRSVFSTLFDGRDWSSYFWIPVLLVVLLAPPMVLYRTMKKSRTQSQVLQAIQSTSPVYNQIIRLLSLPGPPEIATPPVEIVDQIQGLQTTGFDAIMDHRIIDLRKWDGTEQKDIAPYMYARVKLLRQEDSVDGHLILSSDVCATAPW</sequence>
<dbReference type="GO" id="GO:0016042">
    <property type="term" value="P:lipid catabolic process"/>
    <property type="evidence" value="ECO:0007669"/>
    <property type="project" value="UniProtKB-UniRule"/>
</dbReference>
<protein>
    <submittedName>
        <fullName evidence="8">Patatin-like phospholipase</fullName>
    </submittedName>
</protein>
<dbReference type="Pfam" id="PF01734">
    <property type="entry name" value="Patatin"/>
    <property type="match status" value="1"/>
</dbReference>
<evidence type="ECO:0000256" key="5">
    <source>
        <dbReference type="SAM" id="MobiDB-lite"/>
    </source>
</evidence>
<keyword evidence="3 4" id="KW-0443">Lipid metabolism</keyword>
<evidence type="ECO:0000259" key="7">
    <source>
        <dbReference type="PROSITE" id="PS51635"/>
    </source>
</evidence>
<dbReference type="PROSITE" id="PS51635">
    <property type="entry name" value="PNPLA"/>
    <property type="match status" value="1"/>
</dbReference>
<evidence type="ECO:0000256" key="4">
    <source>
        <dbReference type="PROSITE-ProRule" id="PRU01161"/>
    </source>
</evidence>